<proteinExistence type="predicted"/>
<evidence type="ECO:0000313" key="3">
    <source>
        <dbReference type="EMBL" id="QCI87419.1"/>
    </source>
</evidence>
<keyword evidence="1 3" id="KW-0808">Transferase</keyword>
<dbReference type="GO" id="GO:0016747">
    <property type="term" value="F:acyltransferase activity, transferring groups other than amino-acyl groups"/>
    <property type="evidence" value="ECO:0007669"/>
    <property type="project" value="InterPro"/>
</dbReference>
<dbReference type="PROSITE" id="PS51186">
    <property type="entry name" value="GNAT"/>
    <property type="match status" value="1"/>
</dbReference>
<evidence type="ECO:0000256" key="2">
    <source>
        <dbReference type="ARBA" id="ARBA00023315"/>
    </source>
</evidence>
<dbReference type="Pfam" id="PF00583">
    <property type="entry name" value="Acetyltransf_1"/>
    <property type="match status" value="1"/>
</dbReference>
<dbReference type="PANTHER" id="PTHR43420">
    <property type="entry name" value="ACETYLTRANSFERASE"/>
    <property type="match status" value="1"/>
</dbReference>
<accession>A0A4D7CTH8</accession>
<dbReference type="InterPro" id="IPR000182">
    <property type="entry name" value="GNAT_dom"/>
</dbReference>
<organism evidence="3 4">
    <name type="scientific">Vagococcus zengguangii</name>
    <dbReference type="NCBI Taxonomy" id="2571750"/>
    <lineage>
        <taxon>Bacteria</taxon>
        <taxon>Bacillati</taxon>
        <taxon>Bacillota</taxon>
        <taxon>Bacilli</taxon>
        <taxon>Lactobacillales</taxon>
        <taxon>Enterococcaceae</taxon>
        <taxon>Vagococcus</taxon>
    </lineage>
</organism>
<dbReference type="CDD" id="cd04301">
    <property type="entry name" value="NAT_SF"/>
    <property type="match status" value="1"/>
</dbReference>
<protein>
    <submittedName>
        <fullName evidence="3">GNAT family N-acetyltransferase</fullName>
    </submittedName>
</protein>
<dbReference type="KEGG" id="vao:FA707_10215"/>
<sequence length="187" mass="21353">MIRRAKLADRDQVMPLIMVILKDMELTFLSKYGEATTLELLKKGYETDDYRYSYRRAIVAEENNEVLGVAFGYRDTEEPCIDAPLTAFFEAFGIDKDDQLFVDSEVGDNEWYLDSIAVREDQRGKGVGTNLLAALTEFCDYPVIGLNVDLQNPQAEKLYEKMGFKTVGEMTISGHLYHHMQKTLVND</sequence>
<dbReference type="InterPro" id="IPR050680">
    <property type="entry name" value="YpeA/RimI_acetyltransf"/>
</dbReference>
<dbReference type="AlphaFoldDB" id="A0A4D7CTH8"/>
<reference evidence="3 4" key="1">
    <citation type="submission" date="2019-04" db="EMBL/GenBank/DDBJ databases">
        <title>Vagococcus sp. nov., isolated from faeces of yaks (Bos grunniens).</title>
        <authorList>
            <person name="Ge Y."/>
        </authorList>
    </citation>
    <scope>NUCLEOTIDE SEQUENCE [LARGE SCALE GENOMIC DNA]</scope>
    <source>
        <strain evidence="3 4">MN-17</strain>
    </source>
</reference>
<dbReference type="InterPro" id="IPR016181">
    <property type="entry name" value="Acyl_CoA_acyltransferase"/>
</dbReference>
<dbReference type="Proteomes" id="UP000298615">
    <property type="component" value="Chromosome"/>
</dbReference>
<evidence type="ECO:0000313" key="4">
    <source>
        <dbReference type="Proteomes" id="UP000298615"/>
    </source>
</evidence>
<keyword evidence="2" id="KW-0012">Acyltransferase</keyword>
<dbReference type="OrthoDB" id="5319888at2"/>
<dbReference type="RefSeq" id="WP_136954238.1">
    <property type="nucleotide sequence ID" value="NZ_CP039712.1"/>
</dbReference>
<dbReference type="EMBL" id="CP039712">
    <property type="protein sequence ID" value="QCI87419.1"/>
    <property type="molecule type" value="Genomic_DNA"/>
</dbReference>
<evidence type="ECO:0000256" key="1">
    <source>
        <dbReference type="ARBA" id="ARBA00022679"/>
    </source>
</evidence>
<dbReference type="Gene3D" id="3.40.630.30">
    <property type="match status" value="1"/>
</dbReference>
<dbReference type="PANTHER" id="PTHR43420:SF52">
    <property type="entry name" value="N-ACETYLTRANSFERASE YODP"/>
    <property type="match status" value="1"/>
</dbReference>
<keyword evidence="4" id="KW-1185">Reference proteome</keyword>
<gene>
    <name evidence="3" type="ORF">FA707_10215</name>
</gene>
<name>A0A4D7CTH8_9ENTE</name>
<dbReference type="SUPFAM" id="SSF55729">
    <property type="entry name" value="Acyl-CoA N-acyltransferases (Nat)"/>
    <property type="match status" value="1"/>
</dbReference>